<dbReference type="EMBL" id="GBRH01195098">
    <property type="protein sequence ID" value="JAE02798.1"/>
    <property type="molecule type" value="Transcribed_RNA"/>
</dbReference>
<dbReference type="AlphaFoldDB" id="A0A0A9F3B8"/>
<reference evidence="2" key="2">
    <citation type="journal article" date="2015" name="Data Brief">
        <title>Shoot transcriptome of the giant reed, Arundo donax.</title>
        <authorList>
            <person name="Barrero R.A."/>
            <person name="Guerrero F.D."/>
            <person name="Moolhuijzen P."/>
            <person name="Goolsby J.A."/>
            <person name="Tidwell J."/>
            <person name="Bellgard S.E."/>
            <person name="Bellgard M.I."/>
        </authorList>
    </citation>
    <scope>NUCLEOTIDE SEQUENCE</scope>
    <source>
        <tissue evidence="2">Shoot tissue taken approximately 20 cm above the soil surface</tissue>
    </source>
</reference>
<evidence type="ECO:0000256" key="1">
    <source>
        <dbReference type="SAM" id="Phobius"/>
    </source>
</evidence>
<proteinExistence type="predicted"/>
<keyword evidence="1" id="KW-1133">Transmembrane helix</keyword>
<reference evidence="2" key="1">
    <citation type="submission" date="2014-09" db="EMBL/GenBank/DDBJ databases">
        <authorList>
            <person name="Magalhaes I.L.F."/>
            <person name="Oliveira U."/>
            <person name="Santos F.R."/>
            <person name="Vidigal T.H.D.A."/>
            <person name="Brescovit A.D."/>
            <person name="Santos A.J."/>
        </authorList>
    </citation>
    <scope>NUCLEOTIDE SEQUENCE</scope>
    <source>
        <tissue evidence="2">Shoot tissue taken approximately 20 cm above the soil surface</tissue>
    </source>
</reference>
<sequence length="58" mass="6589">MYAGSRKSSSIAFSCCFPLRIFEIGNGLHRCRLEILHKRCSIFVFLLQCSIFVGGYVL</sequence>
<keyword evidence="1" id="KW-0472">Membrane</keyword>
<keyword evidence="1" id="KW-0812">Transmembrane</keyword>
<accession>A0A0A9F3B8</accession>
<protein>
    <submittedName>
        <fullName evidence="2">Uncharacterized protein</fullName>
    </submittedName>
</protein>
<name>A0A0A9F3B8_ARUDO</name>
<evidence type="ECO:0000313" key="2">
    <source>
        <dbReference type="EMBL" id="JAE02798.1"/>
    </source>
</evidence>
<organism evidence="2">
    <name type="scientific">Arundo donax</name>
    <name type="common">Giant reed</name>
    <name type="synonym">Donax arundinaceus</name>
    <dbReference type="NCBI Taxonomy" id="35708"/>
    <lineage>
        <taxon>Eukaryota</taxon>
        <taxon>Viridiplantae</taxon>
        <taxon>Streptophyta</taxon>
        <taxon>Embryophyta</taxon>
        <taxon>Tracheophyta</taxon>
        <taxon>Spermatophyta</taxon>
        <taxon>Magnoliopsida</taxon>
        <taxon>Liliopsida</taxon>
        <taxon>Poales</taxon>
        <taxon>Poaceae</taxon>
        <taxon>PACMAD clade</taxon>
        <taxon>Arundinoideae</taxon>
        <taxon>Arundineae</taxon>
        <taxon>Arundo</taxon>
    </lineage>
</organism>
<feature type="transmembrane region" description="Helical" evidence="1">
    <location>
        <begin position="40"/>
        <end position="57"/>
    </location>
</feature>